<organism evidence="2 3">
    <name type="scientific">Solanum tuberosum</name>
    <name type="common">Potato</name>
    <dbReference type="NCBI Taxonomy" id="4113"/>
    <lineage>
        <taxon>Eukaryota</taxon>
        <taxon>Viridiplantae</taxon>
        <taxon>Streptophyta</taxon>
        <taxon>Embryophyta</taxon>
        <taxon>Tracheophyta</taxon>
        <taxon>Spermatophyta</taxon>
        <taxon>Magnoliopsida</taxon>
        <taxon>eudicotyledons</taxon>
        <taxon>Gunneridae</taxon>
        <taxon>Pentapetalae</taxon>
        <taxon>asterids</taxon>
        <taxon>lamiids</taxon>
        <taxon>Solanales</taxon>
        <taxon>Solanaceae</taxon>
        <taxon>Solanoideae</taxon>
        <taxon>Solaneae</taxon>
        <taxon>Solanum</taxon>
    </lineage>
</organism>
<dbReference type="OMA" id="GFPPKCG"/>
<sequence>MKDSIFDEIDEREELMVSPFGGIPQMRKAHFLEPTVSSIEGPSLKLPSLPFSSEAEWPLKVSFNGCRNHQHKWKKWVEAMESVHHSVWKAAGIYEAIMGSVYKVYIDKDLILGLVERWSCETNTFVFPWGEATVSLEDMMVLGGFPVLGSPVLSPLQSPELVEIEENLEEARRELIGLKADNHTRWLNFFMYSGRNIEHEAFLSLWLSRFVFPGNEYDKIGTHVFPIAVNLARGMRLALAPVVLASIYRDLGMLKQTMIMVSSNEPSSDGDDGDTFNILEFSLWAPLFFVQVWAWERLVTLQPEQPQNCNMVNGVRIGRWHNAKQVDVINVRTTIDLSGDTFRWRPYTLAVEGWLIPKFYKDKEEWIEGKRLDQEMESFVRCLRVCELVGLDCQEPYRPNRVSMQFGYDQDFPKWIPRSPSSPELAWYNYSIPIDSDLRLYYPSRLFEPDVTTRYLKWWRKEILFLADALKGLSQGRRSKRKSKRLSNLYASPVLAPKLRKVKVETDWDVSDVLPGLPTESQQKQVENYPEVPPGFSPQYRWKNDKNLSNGVSQTMACDIVPPGFLVKHIAEEKVCTSTDHADDKNEIGNVVLSKGGGENDKKNLSIGVSQTMACDIVTPRSMEKHIAAETVYSSTDYAHGSNESSTVVPPKCVVEYDKENLSMEVCQTVACDIVPPGLTENHNAGQSVYTSTDAHDSNGSSSVVPPNCVVEYEEENLSMEVSQTVACDVVPPGSTENHADWEYDRDESNRNKARDLLDMCGNLIADIDLQLDELKS</sequence>
<name>M1B3B7_SOLTU</name>
<dbReference type="HOGENOM" id="CLU_007698_2_0_1"/>
<feature type="domain" description="Aminotransferase-like plant mobile" evidence="1">
    <location>
        <begin position="92"/>
        <end position="460"/>
    </location>
</feature>
<dbReference type="Pfam" id="PF10536">
    <property type="entry name" value="PMD"/>
    <property type="match status" value="1"/>
</dbReference>
<dbReference type="PaxDb" id="4113-PGSC0003DMT400036135"/>
<proteinExistence type="predicted"/>
<dbReference type="GO" id="GO:0010073">
    <property type="term" value="P:meristem maintenance"/>
    <property type="evidence" value="ECO:0007669"/>
    <property type="project" value="InterPro"/>
</dbReference>
<dbReference type="Proteomes" id="UP000011115">
    <property type="component" value="Unassembled WGS sequence"/>
</dbReference>
<dbReference type="Gramene" id="PGSC0003DMT400036135">
    <property type="protein sequence ID" value="PGSC0003DMT400036135"/>
    <property type="gene ID" value="PGSC0003DMG400013917"/>
</dbReference>
<evidence type="ECO:0000259" key="1">
    <source>
        <dbReference type="Pfam" id="PF10536"/>
    </source>
</evidence>
<dbReference type="EnsemblPlants" id="PGSC0003DMT400036135">
    <property type="protein sequence ID" value="PGSC0003DMT400036135"/>
    <property type="gene ID" value="PGSC0003DMG400013917"/>
</dbReference>
<protein>
    <recommendedName>
        <fullName evidence="1">Aminotransferase-like plant mobile domain-containing protein</fullName>
    </recommendedName>
</protein>
<dbReference type="FunCoup" id="M1B3B7">
    <property type="interactions" value="3"/>
</dbReference>
<dbReference type="eggNOG" id="ENOG502QSN7">
    <property type="taxonomic scope" value="Eukaryota"/>
</dbReference>
<dbReference type="AlphaFoldDB" id="M1B3B7"/>
<accession>M1B3B7</accession>
<dbReference type="InterPro" id="IPR019557">
    <property type="entry name" value="AminoTfrase-like_pln_mobile"/>
</dbReference>
<reference evidence="2" key="2">
    <citation type="submission" date="2015-06" db="UniProtKB">
        <authorList>
            <consortium name="EnsemblPlants"/>
        </authorList>
    </citation>
    <scope>IDENTIFICATION</scope>
    <source>
        <strain evidence="2">DM1-3 516 R44</strain>
    </source>
</reference>
<evidence type="ECO:0000313" key="3">
    <source>
        <dbReference type="Proteomes" id="UP000011115"/>
    </source>
</evidence>
<evidence type="ECO:0000313" key="2">
    <source>
        <dbReference type="EnsemblPlants" id="PGSC0003DMT400036135"/>
    </source>
</evidence>
<dbReference type="InterPro" id="IPR044824">
    <property type="entry name" value="MAIN-like"/>
</dbReference>
<reference evidence="3" key="1">
    <citation type="journal article" date="2011" name="Nature">
        <title>Genome sequence and analysis of the tuber crop potato.</title>
        <authorList>
            <consortium name="The Potato Genome Sequencing Consortium"/>
        </authorList>
    </citation>
    <scope>NUCLEOTIDE SEQUENCE [LARGE SCALE GENOMIC DNA]</scope>
    <source>
        <strain evidence="3">cv. DM1-3 516 R44</strain>
    </source>
</reference>
<dbReference type="PANTHER" id="PTHR46033:SF67">
    <property type="entry name" value="AMINOTRANSFERASE-LIKE, PLANT MOBILE DOMAIN FAMILY PROTEIN"/>
    <property type="match status" value="1"/>
</dbReference>
<dbReference type="InParanoid" id="M1B3B7"/>
<dbReference type="STRING" id="4113.M1B3B7"/>
<dbReference type="PANTHER" id="PTHR46033">
    <property type="entry name" value="PROTEIN MAIN-LIKE 2"/>
    <property type="match status" value="1"/>
</dbReference>
<keyword evidence="3" id="KW-1185">Reference proteome</keyword>